<sequence>MPASPKCESTRRQLPSGPSCQCHVLRSYTRKLKLEYRNEAPYESFGEAFDDIFRMAASIAIRSGYPLSPGFIGYYECLNELDALRCDQNQCHDQNNHRKFSSNTTCHRRENQHAGEHHFQAAHQLSEQASLEPPRGTNSHISLADHRPISITANPATILPQLESPAISTSVANDISESKTLESPPSRHHPSLPQAIRAQAAQPAGPSFNRAVRYITEDQLRAMGWKELFMLALARKVPYASSKSRKELISKFLGGFGGRVPIYLNDKLPKNFPSGRHRVSFPCNHTARRGAKTSVTVSIQNPWKKIQLTPGVGVLTQRTQESLHTYDIHELGKGEREF</sequence>
<dbReference type="OrthoDB" id="10638130at2759"/>
<dbReference type="EMBL" id="JAACJO010000008">
    <property type="protein sequence ID" value="KAF5354895.1"/>
    <property type="molecule type" value="Genomic_DNA"/>
</dbReference>
<gene>
    <name evidence="2" type="ORF">D9756_005462</name>
</gene>
<reference evidence="2 3" key="1">
    <citation type="journal article" date="2020" name="ISME J.">
        <title>Uncovering the hidden diversity of litter-decomposition mechanisms in mushroom-forming fungi.</title>
        <authorList>
            <person name="Floudas D."/>
            <person name="Bentzer J."/>
            <person name="Ahren D."/>
            <person name="Johansson T."/>
            <person name="Persson P."/>
            <person name="Tunlid A."/>
        </authorList>
    </citation>
    <scope>NUCLEOTIDE SEQUENCE [LARGE SCALE GENOMIC DNA]</scope>
    <source>
        <strain evidence="2 3">CBS 146.42</strain>
    </source>
</reference>
<dbReference type="Proteomes" id="UP000559027">
    <property type="component" value="Unassembled WGS sequence"/>
</dbReference>
<dbReference type="AlphaFoldDB" id="A0A8H5FZ05"/>
<protein>
    <submittedName>
        <fullName evidence="2">Uncharacterized protein</fullName>
    </submittedName>
</protein>
<evidence type="ECO:0000256" key="1">
    <source>
        <dbReference type="SAM" id="MobiDB-lite"/>
    </source>
</evidence>
<keyword evidence="3" id="KW-1185">Reference proteome</keyword>
<comment type="caution">
    <text evidence="2">The sequence shown here is derived from an EMBL/GenBank/DDBJ whole genome shotgun (WGS) entry which is preliminary data.</text>
</comment>
<proteinExistence type="predicted"/>
<feature type="compositionally biased region" description="Basic and acidic residues" evidence="1">
    <location>
        <begin position="107"/>
        <end position="119"/>
    </location>
</feature>
<accession>A0A8H5FZ05</accession>
<organism evidence="2 3">
    <name type="scientific">Leucocoprinus leucothites</name>
    <dbReference type="NCBI Taxonomy" id="201217"/>
    <lineage>
        <taxon>Eukaryota</taxon>
        <taxon>Fungi</taxon>
        <taxon>Dikarya</taxon>
        <taxon>Basidiomycota</taxon>
        <taxon>Agaricomycotina</taxon>
        <taxon>Agaricomycetes</taxon>
        <taxon>Agaricomycetidae</taxon>
        <taxon>Agaricales</taxon>
        <taxon>Agaricineae</taxon>
        <taxon>Agaricaceae</taxon>
        <taxon>Leucocoprinus</taxon>
    </lineage>
</organism>
<evidence type="ECO:0000313" key="3">
    <source>
        <dbReference type="Proteomes" id="UP000559027"/>
    </source>
</evidence>
<feature type="region of interest" description="Disordered" evidence="1">
    <location>
        <begin position="95"/>
        <end position="120"/>
    </location>
</feature>
<evidence type="ECO:0000313" key="2">
    <source>
        <dbReference type="EMBL" id="KAF5354895.1"/>
    </source>
</evidence>
<name>A0A8H5FZ05_9AGAR</name>